<organism evidence="1 2">
    <name type="scientific">Rhabditophanes sp. KR3021</name>
    <dbReference type="NCBI Taxonomy" id="114890"/>
    <lineage>
        <taxon>Eukaryota</taxon>
        <taxon>Metazoa</taxon>
        <taxon>Ecdysozoa</taxon>
        <taxon>Nematoda</taxon>
        <taxon>Chromadorea</taxon>
        <taxon>Rhabditida</taxon>
        <taxon>Tylenchina</taxon>
        <taxon>Panagrolaimomorpha</taxon>
        <taxon>Strongyloidoidea</taxon>
        <taxon>Alloionematidae</taxon>
        <taxon>Rhabditophanes</taxon>
    </lineage>
</organism>
<dbReference type="WBParaSite" id="RSKR_0000784200.1">
    <property type="protein sequence ID" value="RSKR_0000784200.1"/>
    <property type="gene ID" value="RSKR_0000784200"/>
</dbReference>
<proteinExistence type="predicted"/>
<name>A0AC35U4S0_9BILA</name>
<dbReference type="Proteomes" id="UP000095286">
    <property type="component" value="Unplaced"/>
</dbReference>
<protein>
    <submittedName>
        <fullName evidence="2">TYR_PHOSPHATASE_2 domain-containing protein</fullName>
    </submittedName>
</protein>
<evidence type="ECO:0000313" key="1">
    <source>
        <dbReference type="Proteomes" id="UP000095286"/>
    </source>
</evidence>
<sequence length="249" mass="28155">MNNPLLLLCEPGDISTTVAKENTASSPPLHKYDDGEIQALQVRSKTIPTVLVPKRPRGIFLNEIIWNVDDTVYCGGLEAVINLNVLCRLNIEYVVDLSGSDEESASRRNECPCLCARKTPHSRFNMAIKLNDEENLTKQNLMNYFEEVINLIKKAKACKKCVLIHSDKGRNRAPAFVAAYLMHNEKLTRVQAMMKIAKLMNGMRPGLSISDNFQRALMKWQSHRGIKSQAGQEDTPYTRMFTIKKAAWT</sequence>
<accession>A0AC35U4S0</accession>
<reference evidence="2" key="1">
    <citation type="submission" date="2016-11" db="UniProtKB">
        <authorList>
            <consortium name="WormBaseParasite"/>
        </authorList>
    </citation>
    <scope>IDENTIFICATION</scope>
    <source>
        <strain evidence="2">KR3021</strain>
    </source>
</reference>
<evidence type="ECO:0000313" key="2">
    <source>
        <dbReference type="WBParaSite" id="RSKR_0000784200.1"/>
    </source>
</evidence>